<gene>
    <name evidence="1" type="ORF">BDQ12DRAFT_663537</name>
</gene>
<accession>A0A5C3M7T1</accession>
<dbReference type="EMBL" id="ML213594">
    <property type="protein sequence ID" value="TFK41439.1"/>
    <property type="molecule type" value="Genomic_DNA"/>
</dbReference>
<keyword evidence="2" id="KW-1185">Reference proteome</keyword>
<proteinExistence type="predicted"/>
<protein>
    <submittedName>
        <fullName evidence="1">Uncharacterized protein</fullName>
    </submittedName>
</protein>
<dbReference type="Proteomes" id="UP000308652">
    <property type="component" value="Unassembled WGS sequence"/>
</dbReference>
<name>A0A5C3M7T1_9AGAR</name>
<dbReference type="AlphaFoldDB" id="A0A5C3M7T1"/>
<organism evidence="1 2">
    <name type="scientific">Crucibulum laeve</name>
    <dbReference type="NCBI Taxonomy" id="68775"/>
    <lineage>
        <taxon>Eukaryota</taxon>
        <taxon>Fungi</taxon>
        <taxon>Dikarya</taxon>
        <taxon>Basidiomycota</taxon>
        <taxon>Agaricomycotina</taxon>
        <taxon>Agaricomycetes</taxon>
        <taxon>Agaricomycetidae</taxon>
        <taxon>Agaricales</taxon>
        <taxon>Agaricineae</taxon>
        <taxon>Nidulariaceae</taxon>
        <taxon>Crucibulum</taxon>
    </lineage>
</organism>
<evidence type="ECO:0000313" key="1">
    <source>
        <dbReference type="EMBL" id="TFK41439.1"/>
    </source>
</evidence>
<reference evidence="1 2" key="1">
    <citation type="journal article" date="2019" name="Nat. Ecol. Evol.">
        <title>Megaphylogeny resolves global patterns of mushroom evolution.</title>
        <authorList>
            <person name="Varga T."/>
            <person name="Krizsan K."/>
            <person name="Foldi C."/>
            <person name="Dima B."/>
            <person name="Sanchez-Garcia M."/>
            <person name="Sanchez-Ramirez S."/>
            <person name="Szollosi G.J."/>
            <person name="Szarkandi J.G."/>
            <person name="Papp V."/>
            <person name="Albert L."/>
            <person name="Andreopoulos W."/>
            <person name="Angelini C."/>
            <person name="Antonin V."/>
            <person name="Barry K.W."/>
            <person name="Bougher N.L."/>
            <person name="Buchanan P."/>
            <person name="Buyck B."/>
            <person name="Bense V."/>
            <person name="Catcheside P."/>
            <person name="Chovatia M."/>
            <person name="Cooper J."/>
            <person name="Damon W."/>
            <person name="Desjardin D."/>
            <person name="Finy P."/>
            <person name="Geml J."/>
            <person name="Haridas S."/>
            <person name="Hughes K."/>
            <person name="Justo A."/>
            <person name="Karasinski D."/>
            <person name="Kautmanova I."/>
            <person name="Kiss B."/>
            <person name="Kocsube S."/>
            <person name="Kotiranta H."/>
            <person name="LaButti K.M."/>
            <person name="Lechner B.E."/>
            <person name="Liimatainen K."/>
            <person name="Lipzen A."/>
            <person name="Lukacs Z."/>
            <person name="Mihaltcheva S."/>
            <person name="Morgado L.N."/>
            <person name="Niskanen T."/>
            <person name="Noordeloos M.E."/>
            <person name="Ohm R.A."/>
            <person name="Ortiz-Santana B."/>
            <person name="Ovrebo C."/>
            <person name="Racz N."/>
            <person name="Riley R."/>
            <person name="Savchenko A."/>
            <person name="Shiryaev A."/>
            <person name="Soop K."/>
            <person name="Spirin V."/>
            <person name="Szebenyi C."/>
            <person name="Tomsovsky M."/>
            <person name="Tulloss R.E."/>
            <person name="Uehling J."/>
            <person name="Grigoriev I.V."/>
            <person name="Vagvolgyi C."/>
            <person name="Papp T."/>
            <person name="Martin F.M."/>
            <person name="Miettinen O."/>
            <person name="Hibbett D.S."/>
            <person name="Nagy L.G."/>
        </authorList>
    </citation>
    <scope>NUCLEOTIDE SEQUENCE [LARGE SCALE GENOMIC DNA]</scope>
    <source>
        <strain evidence="1 2">CBS 166.37</strain>
    </source>
</reference>
<sequence>MESAKNLKILRFSPTFLHQHCDHNLPTFAEAIQERYSTQVGQIPEPFRLEINFQYFEGPVRGFGEICTRLFATPGFEECTEFLLFAPSSILSELEKRIMEYSSSWELSHPGSHCHFLTKLAVIQIINTDSLTSEPTLNTEENIFRFKKWTTTMPYKFEVLALSGVDPDAFNFESVEKLVLRLTLAPSLVNAICKVSSLEMIQMPDTDICRRRLARFASPLKPANYLRKIKFFWVPQFALLDFVKALRDSNRDLNERPALGCLRNLEIRDIVPPSTDDVDLPSSLCEEELVRESVLKEAFQFIRRRGVLNEQVEITINGQRI</sequence>
<evidence type="ECO:0000313" key="2">
    <source>
        <dbReference type="Proteomes" id="UP000308652"/>
    </source>
</evidence>